<dbReference type="RefSeq" id="WP_149682455.1">
    <property type="nucleotide sequence ID" value="NZ_FNBI01000004.1"/>
</dbReference>
<organism evidence="2 3">
    <name type="scientific">Sphingomonas carotinifaciens</name>
    <dbReference type="NCBI Taxonomy" id="1166323"/>
    <lineage>
        <taxon>Bacteria</taxon>
        <taxon>Pseudomonadati</taxon>
        <taxon>Pseudomonadota</taxon>
        <taxon>Alphaproteobacteria</taxon>
        <taxon>Sphingomonadales</taxon>
        <taxon>Sphingomonadaceae</taxon>
        <taxon>Sphingomonas</taxon>
    </lineage>
</organism>
<gene>
    <name evidence="2" type="ORF">GQR91_15420</name>
</gene>
<feature type="compositionally biased region" description="Basic and acidic residues" evidence="1">
    <location>
        <begin position="118"/>
        <end position="137"/>
    </location>
</feature>
<feature type="region of interest" description="Disordered" evidence="1">
    <location>
        <begin position="115"/>
        <end position="137"/>
    </location>
</feature>
<sequence length="137" mass="14674">MLRSPDRIQAFCSGIALQDAGKTSGHHGLRISAASESKSVFMMMRSNCHTDLAEDHELATEKVDTALDVLSHFDGSIFRGDGCWADPSAALRAIRESIALLQSAEAIALRGLRAKPVGPDRDTDLPSSEEARSLLPG</sequence>
<dbReference type="AlphaFoldDB" id="A0A6N8M0W6"/>
<comment type="caution">
    <text evidence="2">The sequence shown here is derived from an EMBL/GenBank/DDBJ whole genome shotgun (WGS) entry which is preliminary data.</text>
</comment>
<dbReference type="EMBL" id="WSUT01000005">
    <property type="protein sequence ID" value="MWC45012.1"/>
    <property type="molecule type" value="Genomic_DNA"/>
</dbReference>
<evidence type="ECO:0000313" key="3">
    <source>
        <dbReference type="Proteomes" id="UP000436801"/>
    </source>
</evidence>
<dbReference type="Proteomes" id="UP000436801">
    <property type="component" value="Unassembled WGS sequence"/>
</dbReference>
<name>A0A6N8M0W6_9SPHN</name>
<protein>
    <submittedName>
        <fullName evidence="2">Uncharacterized protein</fullName>
    </submittedName>
</protein>
<accession>A0A6N8M0W6</accession>
<reference evidence="2 3" key="1">
    <citation type="submission" date="2019-12" db="EMBL/GenBank/DDBJ databases">
        <authorList>
            <person name="Zheng J."/>
        </authorList>
    </citation>
    <scope>NUCLEOTIDE SEQUENCE [LARGE SCALE GENOMIC DNA]</scope>
    <source>
        <strain evidence="2 3">DSM 27347</strain>
    </source>
</reference>
<evidence type="ECO:0000313" key="2">
    <source>
        <dbReference type="EMBL" id="MWC45012.1"/>
    </source>
</evidence>
<proteinExistence type="predicted"/>
<evidence type="ECO:0000256" key="1">
    <source>
        <dbReference type="SAM" id="MobiDB-lite"/>
    </source>
</evidence>